<accession>A0A9X3E4P6</accession>
<gene>
    <name evidence="1" type="ORF">OSH07_21460</name>
</gene>
<dbReference type="InterPro" id="IPR023393">
    <property type="entry name" value="START-like_dom_sf"/>
</dbReference>
<keyword evidence="2" id="KW-1185">Reference proteome</keyword>
<organism evidence="1 2">
    <name type="scientific">Kaistia nematophila</name>
    <dbReference type="NCBI Taxonomy" id="2994654"/>
    <lineage>
        <taxon>Bacteria</taxon>
        <taxon>Pseudomonadati</taxon>
        <taxon>Pseudomonadota</taxon>
        <taxon>Alphaproteobacteria</taxon>
        <taxon>Hyphomicrobiales</taxon>
        <taxon>Kaistiaceae</taxon>
        <taxon>Kaistia</taxon>
    </lineage>
</organism>
<dbReference type="CDD" id="cd07818">
    <property type="entry name" value="SRPBCC_1"/>
    <property type="match status" value="1"/>
</dbReference>
<dbReference type="AlphaFoldDB" id="A0A9X3E4P6"/>
<dbReference type="Gene3D" id="3.30.530.20">
    <property type="match status" value="1"/>
</dbReference>
<dbReference type="EMBL" id="JAPKNK010000012">
    <property type="protein sequence ID" value="MCX5571781.1"/>
    <property type="molecule type" value="Genomic_DNA"/>
</dbReference>
<dbReference type="Proteomes" id="UP001144805">
    <property type="component" value="Unassembled WGS sequence"/>
</dbReference>
<dbReference type="RefSeq" id="WP_266340744.1">
    <property type="nucleotide sequence ID" value="NZ_JAPKNK010000012.1"/>
</dbReference>
<reference evidence="1" key="1">
    <citation type="submission" date="2022-11" db="EMBL/GenBank/DDBJ databases">
        <title>Biodiversity and phylogenetic relationships of bacteria.</title>
        <authorList>
            <person name="Machado R.A.R."/>
            <person name="Bhat A."/>
            <person name="Loulou A."/>
            <person name="Kallel S."/>
        </authorList>
    </citation>
    <scope>NUCLEOTIDE SEQUENCE</scope>
    <source>
        <strain evidence="1">K-TC2</strain>
    </source>
</reference>
<comment type="caution">
    <text evidence="1">The sequence shown here is derived from an EMBL/GenBank/DDBJ whole genome shotgun (WGS) entry which is preliminary data.</text>
</comment>
<evidence type="ECO:0000313" key="2">
    <source>
        <dbReference type="Proteomes" id="UP001144805"/>
    </source>
</evidence>
<dbReference type="SUPFAM" id="SSF55961">
    <property type="entry name" value="Bet v1-like"/>
    <property type="match status" value="1"/>
</dbReference>
<proteinExistence type="predicted"/>
<protein>
    <submittedName>
        <fullName evidence="1">SRPBCC family protein</fullName>
    </submittedName>
</protein>
<evidence type="ECO:0000313" key="1">
    <source>
        <dbReference type="EMBL" id="MCX5571781.1"/>
    </source>
</evidence>
<name>A0A9X3E4P6_9HYPH</name>
<sequence length="179" mass="19631">MLRFLLVAAIVLVAAIGVVLAYAATRPDHFRVERQARIQAPADRIFPLIADFHSWATWSPYEKLDPAMHRSYSGPQSGKGAVYEWSSDGKAGTGRMEIADASPPSRIEIDLAFTRPFQARNVAAFTLEPDGDATRVSWSMDGATPFLAKVIGLFVDMDKMVGRDFETGLANLKAATETR</sequence>
<dbReference type="Pfam" id="PF10604">
    <property type="entry name" value="Polyketide_cyc2"/>
    <property type="match status" value="1"/>
</dbReference>
<dbReference type="InterPro" id="IPR019587">
    <property type="entry name" value="Polyketide_cyclase/dehydratase"/>
</dbReference>